<dbReference type="AlphaFoldDB" id="A0AAN9FT38"/>
<organism evidence="1 2">
    <name type="scientific">Clitoria ternatea</name>
    <name type="common">Butterfly pea</name>
    <dbReference type="NCBI Taxonomy" id="43366"/>
    <lineage>
        <taxon>Eukaryota</taxon>
        <taxon>Viridiplantae</taxon>
        <taxon>Streptophyta</taxon>
        <taxon>Embryophyta</taxon>
        <taxon>Tracheophyta</taxon>
        <taxon>Spermatophyta</taxon>
        <taxon>Magnoliopsida</taxon>
        <taxon>eudicotyledons</taxon>
        <taxon>Gunneridae</taxon>
        <taxon>Pentapetalae</taxon>
        <taxon>rosids</taxon>
        <taxon>fabids</taxon>
        <taxon>Fabales</taxon>
        <taxon>Fabaceae</taxon>
        <taxon>Papilionoideae</taxon>
        <taxon>50 kb inversion clade</taxon>
        <taxon>NPAAA clade</taxon>
        <taxon>indigoferoid/millettioid clade</taxon>
        <taxon>Phaseoleae</taxon>
        <taxon>Clitoria</taxon>
    </lineage>
</organism>
<dbReference type="Proteomes" id="UP001359559">
    <property type="component" value="Unassembled WGS sequence"/>
</dbReference>
<evidence type="ECO:0000313" key="1">
    <source>
        <dbReference type="EMBL" id="KAK7280759.1"/>
    </source>
</evidence>
<proteinExistence type="predicted"/>
<sequence length="145" mass="16683">MLIFFMLQGGATSIWFADWAGVGPLASHVDYVHVVDSQLHIQDIWINEEWNFDGLYMSLPADMLIHITCKLPGPATMLQWERDPASKYIASSGYNWFLSFPTLLSFTDPQQQQRERPFNSFTTLGKMEPTLPSKFFLSFFSTLYT</sequence>
<protein>
    <submittedName>
        <fullName evidence="1">Uncharacterized protein</fullName>
    </submittedName>
</protein>
<name>A0AAN9FT38_CLITE</name>
<accession>A0AAN9FT38</accession>
<evidence type="ECO:0000313" key="2">
    <source>
        <dbReference type="Proteomes" id="UP001359559"/>
    </source>
</evidence>
<gene>
    <name evidence="1" type="ORF">RJT34_25826</name>
</gene>
<reference evidence="1 2" key="1">
    <citation type="submission" date="2024-01" db="EMBL/GenBank/DDBJ databases">
        <title>The genomes of 5 underutilized Papilionoideae crops provide insights into root nodulation and disease resistance.</title>
        <authorList>
            <person name="Yuan L."/>
        </authorList>
    </citation>
    <scope>NUCLEOTIDE SEQUENCE [LARGE SCALE GENOMIC DNA]</scope>
    <source>
        <strain evidence="1">LY-2023</strain>
        <tissue evidence="1">Leaf</tissue>
    </source>
</reference>
<dbReference type="EMBL" id="JAYKXN010000006">
    <property type="protein sequence ID" value="KAK7280759.1"/>
    <property type="molecule type" value="Genomic_DNA"/>
</dbReference>
<comment type="caution">
    <text evidence="1">The sequence shown here is derived from an EMBL/GenBank/DDBJ whole genome shotgun (WGS) entry which is preliminary data.</text>
</comment>
<keyword evidence="2" id="KW-1185">Reference proteome</keyword>